<accession>A0A1G2BV83</accession>
<keyword evidence="9" id="KW-0547">Nucleotide-binding</keyword>
<feature type="domain" description="DNA helicase Holliday junction RuvA type" evidence="7">
    <location>
        <begin position="1"/>
        <end position="61"/>
    </location>
</feature>
<keyword evidence="2 6" id="KW-0227">DNA damage</keyword>
<dbReference type="Gene3D" id="1.10.8.10">
    <property type="entry name" value="DNA helicase RuvA subunit, C-terminal domain"/>
    <property type="match status" value="1"/>
</dbReference>
<dbReference type="Gene3D" id="1.10.150.20">
    <property type="entry name" value="5' to 3' exonuclease, C-terminal subdomain"/>
    <property type="match status" value="1"/>
</dbReference>
<evidence type="ECO:0000256" key="6">
    <source>
        <dbReference type="HAMAP-Rule" id="MF_00031"/>
    </source>
</evidence>
<evidence type="ECO:0000256" key="4">
    <source>
        <dbReference type="ARBA" id="ARBA00023172"/>
    </source>
</evidence>
<evidence type="ECO:0000259" key="8">
    <source>
        <dbReference type="Pfam" id="PF07499"/>
    </source>
</evidence>
<dbReference type="Pfam" id="PF14520">
    <property type="entry name" value="HHH_5"/>
    <property type="match status" value="1"/>
</dbReference>
<gene>
    <name evidence="6" type="primary">ruvA</name>
    <name evidence="9" type="ORF">A3H70_02855</name>
</gene>
<proteinExistence type="inferred from homology"/>
<keyword evidence="9" id="KW-0067">ATP-binding</keyword>
<comment type="caution">
    <text evidence="9">The sequence shown here is derived from an EMBL/GenBank/DDBJ whole genome shotgun (WGS) entry which is preliminary data.</text>
</comment>
<dbReference type="CDD" id="cd14332">
    <property type="entry name" value="UBA_RuvA_C"/>
    <property type="match status" value="1"/>
</dbReference>
<evidence type="ECO:0000256" key="3">
    <source>
        <dbReference type="ARBA" id="ARBA00023125"/>
    </source>
</evidence>
<feature type="region of interest" description="Domain III" evidence="6">
    <location>
        <begin position="149"/>
        <end position="191"/>
    </location>
</feature>
<dbReference type="SUPFAM" id="SSF46929">
    <property type="entry name" value="DNA helicase RuvA subunit, C-terminal domain"/>
    <property type="match status" value="1"/>
</dbReference>
<dbReference type="AlphaFoldDB" id="A0A1G2BV83"/>
<dbReference type="Proteomes" id="UP000178109">
    <property type="component" value="Unassembled WGS sequence"/>
</dbReference>
<dbReference type="GO" id="GO:0048476">
    <property type="term" value="C:Holliday junction resolvase complex"/>
    <property type="evidence" value="ECO:0007669"/>
    <property type="project" value="UniProtKB-UniRule"/>
</dbReference>
<comment type="subunit">
    <text evidence="6">Homotetramer. Forms an RuvA(8)-RuvB(12)-Holliday junction (HJ) complex. HJ DNA is sandwiched between 2 RuvA tetramers; dsDNA enters through RuvA and exits via RuvB. An RuvB hexamer assembles on each DNA strand where it exits the tetramer. Each RuvB hexamer is contacted by two RuvA subunits (via domain III) on 2 adjacent RuvB subunits; this complex drives branch migration. In the full resolvosome a probable DNA-RuvA(4)-RuvB(12)-RuvC(2) complex forms which resolves the HJ.</text>
</comment>
<dbReference type="InterPro" id="IPR011114">
    <property type="entry name" value="RuvA_C"/>
</dbReference>
<comment type="domain">
    <text evidence="6">Has three domains with a flexible linker between the domains II and III and assumes an 'L' shape. Domain III is highly mobile and contacts RuvB.</text>
</comment>
<keyword evidence="9" id="KW-0378">Hydrolase</keyword>
<evidence type="ECO:0000313" key="9">
    <source>
        <dbReference type="EMBL" id="OGY92856.1"/>
    </source>
</evidence>
<evidence type="ECO:0000313" key="10">
    <source>
        <dbReference type="Proteomes" id="UP000178109"/>
    </source>
</evidence>
<keyword evidence="3 6" id="KW-0238">DNA-binding</keyword>
<name>A0A1G2BV83_9BACT</name>
<keyword evidence="9" id="KW-0347">Helicase</keyword>
<dbReference type="SUPFAM" id="SSF50249">
    <property type="entry name" value="Nucleic acid-binding proteins"/>
    <property type="match status" value="1"/>
</dbReference>
<comment type="function">
    <text evidence="6">The RuvA-RuvB-RuvC complex processes Holliday junction (HJ) DNA during genetic recombination and DNA repair, while the RuvA-RuvB complex plays an important role in the rescue of blocked DNA replication forks via replication fork reversal (RFR). RuvA specifically binds to HJ cruciform DNA, conferring on it an open structure. The RuvB hexamer acts as an ATP-dependent pump, pulling dsDNA into and through the RuvAB complex. HJ branch migration allows RuvC to scan DNA until it finds its consensus sequence, where it cleaves and resolves the cruciform DNA.</text>
</comment>
<protein>
    <recommendedName>
        <fullName evidence="6">Holliday junction branch migration complex subunit RuvA</fullName>
    </recommendedName>
</protein>
<comment type="subcellular location">
    <subcellularLocation>
        <location evidence="6">Cytoplasm</location>
    </subcellularLocation>
</comment>
<feature type="domain" description="Holliday junction DNA helicase RuvA C-terminal" evidence="8">
    <location>
        <begin position="149"/>
        <end position="188"/>
    </location>
</feature>
<evidence type="ECO:0000256" key="5">
    <source>
        <dbReference type="ARBA" id="ARBA00023204"/>
    </source>
</evidence>
<dbReference type="Pfam" id="PF07499">
    <property type="entry name" value="RuvA_C"/>
    <property type="match status" value="1"/>
</dbReference>
<dbReference type="InterPro" id="IPR000085">
    <property type="entry name" value="RuvA"/>
</dbReference>
<dbReference type="GO" id="GO:0005524">
    <property type="term" value="F:ATP binding"/>
    <property type="evidence" value="ECO:0007669"/>
    <property type="project" value="InterPro"/>
</dbReference>
<keyword evidence="4 6" id="KW-0233">DNA recombination</keyword>
<dbReference type="Gene3D" id="2.40.50.140">
    <property type="entry name" value="Nucleic acid-binding proteins"/>
    <property type="match status" value="1"/>
</dbReference>
<evidence type="ECO:0000256" key="2">
    <source>
        <dbReference type="ARBA" id="ARBA00022763"/>
    </source>
</evidence>
<keyword evidence="5 6" id="KW-0234">DNA repair</keyword>
<dbReference type="GO" id="GO:0009379">
    <property type="term" value="C:Holliday junction helicase complex"/>
    <property type="evidence" value="ECO:0007669"/>
    <property type="project" value="InterPro"/>
</dbReference>
<dbReference type="GO" id="GO:0006310">
    <property type="term" value="P:DNA recombination"/>
    <property type="evidence" value="ECO:0007669"/>
    <property type="project" value="UniProtKB-UniRule"/>
</dbReference>
<organism evidence="9 10">
    <name type="scientific">Candidatus Komeilibacteria bacterium RIFCSPLOWO2_02_FULL_48_11</name>
    <dbReference type="NCBI Taxonomy" id="1798553"/>
    <lineage>
        <taxon>Bacteria</taxon>
        <taxon>Candidatus Komeiliibacteriota</taxon>
    </lineage>
</organism>
<dbReference type="InterPro" id="IPR010994">
    <property type="entry name" value="RuvA_2-like"/>
</dbReference>
<reference evidence="9 10" key="1">
    <citation type="journal article" date="2016" name="Nat. Commun.">
        <title>Thousands of microbial genomes shed light on interconnected biogeochemical processes in an aquifer system.</title>
        <authorList>
            <person name="Anantharaman K."/>
            <person name="Brown C.T."/>
            <person name="Hug L.A."/>
            <person name="Sharon I."/>
            <person name="Castelle C.J."/>
            <person name="Probst A.J."/>
            <person name="Thomas B.C."/>
            <person name="Singh A."/>
            <person name="Wilkins M.J."/>
            <person name="Karaoz U."/>
            <person name="Brodie E.L."/>
            <person name="Williams K.H."/>
            <person name="Hubbard S.S."/>
            <person name="Banfield J.F."/>
        </authorList>
    </citation>
    <scope>NUCLEOTIDE SEQUENCE [LARGE SCALE GENOMIC DNA]</scope>
</reference>
<evidence type="ECO:0000256" key="1">
    <source>
        <dbReference type="ARBA" id="ARBA00022490"/>
    </source>
</evidence>
<dbReference type="HAMAP" id="MF_00031">
    <property type="entry name" value="DNA_HJ_migration_RuvA"/>
    <property type="match status" value="1"/>
</dbReference>
<dbReference type="InterPro" id="IPR013849">
    <property type="entry name" value="DNA_helicase_Holl-junc_RuvA_I"/>
</dbReference>
<dbReference type="InterPro" id="IPR012340">
    <property type="entry name" value="NA-bd_OB-fold"/>
</dbReference>
<comment type="caution">
    <text evidence="6">Lacks conserved residue(s) required for the propagation of feature annotation.</text>
</comment>
<dbReference type="Pfam" id="PF01330">
    <property type="entry name" value="RuvA_N"/>
    <property type="match status" value="1"/>
</dbReference>
<dbReference type="GO" id="GO:0000400">
    <property type="term" value="F:four-way junction DNA binding"/>
    <property type="evidence" value="ECO:0007669"/>
    <property type="project" value="UniProtKB-UniRule"/>
</dbReference>
<dbReference type="EMBL" id="MHKO01000012">
    <property type="protein sequence ID" value="OGY92856.1"/>
    <property type="molecule type" value="Genomic_DNA"/>
</dbReference>
<dbReference type="SUPFAM" id="SSF47781">
    <property type="entry name" value="RuvA domain 2-like"/>
    <property type="match status" value="1"/>
</dbReference>
<dbReference type="STRING" id="1798553.A3H70_02855"/>
<dbReference type="GO" id="GO:0006281">
    <property type="term" value="P:DNA repair"/>
    <property type="evidence" value="ECO:0007669"/>
    <property type="project" value="UniProtKB-UniRule"/>
</dbReference>
<keyword evidence="1 6" id="KW-0963">Cytoplasm</keyword>
<dbReference type="InterPro" id="IPR036267">
    <property type="entry name" value="RuvA_C_sf"/>
</dbReference>
<dbReference type="GO" id="GO:0009378">
    <property type="term" value="F:four-way junction helicase activity"/>
    <property type="evidence" value="ECO:0007669"/>
    <property type="project" value="InterPro"/>
</dbReference>
<sequence length="191" mass="20174">MISSIKGSIINKGKSGVTVDVQGVGFLVFLPANELPKLAVGQEVFLHTYLSVKEDALDLYGSLEKGVIDWFRLLLNVKGIGPKSSLAVMSIVKPKDLSAAIQTGKSDILIALGVGKKTAERIVLELKTKALELSAASGPVDHPALALESEALSALESLGYSRDQAREALRGIEGGDVGSKVRGALRILGRR</sequence>
<dbReference type="GO" id="GO:0005737">
    <property type="term" value="C:cytoplasm"/>
    <property type="evidence" value="ECO:0007669"/>
    <property type="project" value="UniProtKB-SubCell"/>
</dbReference>
<comment type="similarity">
    <text evidence="6">Belongs to the RuvA family.</text>
</comment>
<evidence type="ECO:0000259" key="7">
    <source>
        <dbReference type="Pfam" id="PF01330"/>
    </source>
</evidence>
<dbReference type="NCBIfam" id="TIGR00084">
    <property type="entry name" value="ruvA"/>
    <property type="match status" value="1"/>
</dbReference>